<feature type="compositionally biased region" description="Basic and acidic residues" evidence="1">
    <location>
        <begin position="20"/>
        <end position="32"/>
    </location>
</feature>
<name>A0A927G9I7_9MICO</name>
<protein>
    <recommendedName>
        <fullName evidence="5">DUF4245 domain-containing protein</fullName>
    </recommendedName>
</protein>
<feature type="region of interest" description="Disordered" evidence="1">
    <location>
        <begin position="77"/>
        <end position="98"/>
    </location>
</feature>
<comment type="caution">
    <text evidence="3">The sequence shown here is derived from an EMBL/GenBank/DDBJ whole genome shotgun (WGS) entry which is preliminary data.</text>
</comment>
<keyword evidence="2" id="KW-0472">Membrane</keyword>
<keyword evidence="2" id="KW-0812">Transmembrane</keyword>
<feature type="compositionally biased region" description="Low complexity" evidence="1">
    <location>
        <begin position="78"/>
        <end position="98"/>
    </location>
</feature>
<gene>
    <name evidence="3" type="ORF">IF651_10350</name>
</gene>
<evidence type="ECO:0000256" key="2">
    <source>
        <dbReference type="SAM" id="Phobius"/>
    </source>
</evidence>
<accession>A0A927G9I7</accession>
<reference evidence="3" key="2">
    <citation type="submission" date="2020-09" db="EMBL/GenBank/DDBJ databases">
        <authorList>
            <person name="Yu Y."/>
        </authorList>
    </citation>
    <scope>NUCLEOTIDE SEQUENCE</scope>
    <source>
        <strain evidence="3">KCTC 49039</strain>
    </source>
</reference>
<keyword evidence="4" id="KW-1185">Reference proteome</keyword>
<dbReference type="AlphaFoldDB" id="A0A927G9I7"/>
<dbReference type="EMBL" id="JACYHB010000007">
    <property type="protein sequence ID" value="MBD8079453.1"/>
    <property type="molecule type" value="Genomic_DNA"/>
</dbReference>
<dbReference type="Proteomes" id="UP000610846">
    <property type="component" value="Unassembled WGS sequence"/>
</dbReference>
<feature type="region of interest" description="Disordered" evidence="1">
    <location>
        <begin position="1"/>
        <end position="37"/>
    </location>
</feature>
<dbReference type="RefSeq" id="WP_191829035.1">
    <property type="nucleotide sequence ID" value="NZ_JACYHB010000007.1"/>
</dbReference>
<keyword evidence="2" id="KW-1133">Transmembrane helix</keyword>
<evidence type="ECO:0008006" key="5">
    <source>
        <dbReference type="Google" id="ProtNLM"/>
    </source>
</evidence>
<feature type="compositionally biased region" description="Gly residues" evidence="1">
    <location>
        <begin position="1"/>
        <end position="10"/>
    </location>
</feature>
<proteinExistence type="predicted"/>
<organism evidence="3 4">
    <name type="scientific">Cellulosimicrobium arenosum</name>
    <dbReference type="NCBI Taxonomy" id="2708133"/>
    <lineage>
        <taxon>Bacteria</taxon>
        <taxon>Bacillati</taxon>
        <taxon>Actinomycetota</taxon>
        <taxon>Actinomycetes</taxon>
        <taxon>Micrococcales</taxon>
        <taxon>Promicromonosporaceae</taxon>
        <taxon>Cellulosimicrobium</taxon>
    </lineage>
</organism>
<reference evidence="3" key="1">
    <citation type="journal article" date="2018" name="Curr. Microbiol.">
        <title>Cellulosimicrobium arenosum sp. nov., Isolated from Marine Sediment Sand.</title>
        <authorList>
            <person name="Oh M."/>
            <person name="Kim J.H."/>
            <person name="Yoon J.H."/>
            <person name="Schumann P."/>
            <person name="Kim W."/>
        </authorList>
    </citation>
    <scope>NUCLEOTIDE SEQUENCE</scope>
    <source>
        <strain evidence="3">KCTC 49039</strain>
    </source>
</reference>
<evidence type="ECO:0000313" key="3">
    <source>
        <dbReference type="EMBL" id="MBD8079453.1"/>
    </source>
</evidence>
<evidence type="ECO:0000256" key="1">
    <source>
        <dbReference type="SAM" id="MobiDB-lite"/>
    </source>
</evidence>
<feature type="transmembrane region" description="Helical" evidence="2">
    <location>
        <begin position="46"/>
        <end position="67"/>
    </location>
</feature>
<evidence type="ECO:0000313" key="4">
    <source>
        <dbReference type="Proteomes" id="UP000610846"/>
    </source>
</evidence>
<sequence length="233" mass="23860">MSGPVGGAPGGTATPPRPRRHDDAIGASENRHGRPASPAVYRRRRLLALVLLLAVVAAVVLFLALVWPGFATAEADQAPEPTVTVTAEAPTPTIEPVPRTAQTPFAEALPSTVLGFALTEEAEQEEWTTAGAIEAYALRYADGPGDDAVVVTVTAGQYASEAEAQVAAQALVEAAGTGGDQGEVTVEGEVAGTWVLSPGDDGTSTVTWSNGTAVLQATGPDDVVEDVYSAYPL</sequence>